<organism evidence="3 4">
    <name type="scientific">Aggregatimonas sangjinii</name>
    <dbReference type="NCBI Taxonomy" id="2583587"/>
    <lineage>
        <taxon>Bacteria</taxon>
        <taxon>Pseudomonadati</taxon>
        <taxon>Bacteroidota</taxon>
        <taxon>Flavobacteriia</taxon>
        <taxon>Flavobacteriales</taxon>
        <taxon>Flavobacteriaceae</taxon>
        <taxon>Aggregatimonas</taxon>
    </lineage>
</organism>
<dbReference type="RefSeq" id="WP_138852917.1">
    <property type="nucleotide sequence ID" value="NZ_CP040710.1"/>
</dbReference>
<dbReference type="KEGG" id="asag:FGM00_10805"/>
<dbReference type="InterPro" id="IPR025665">
    <property type="entry name" value="Beta-barrel_OMP_2"/>
</dbReference>
<evidence type="ECO:0000259" key="2">
    <source>
        <dbReference type="Pfam" id="PF13568"/>
    </source>
</evidence>
<name>A0A5B7SQS2_9FLAO</name>
<feature type="signal peptide" evidence="1">
    <location>
        <begin position="1"/>
        <end position="20"/>
    </location>
</feature>
<keyword evidence="1" id="KW-0732">Signal</keyword>
<dbReference type="OrthoDB" id="1431594at2"/>
<sequence length="199" mass="21979">MKVTKSILLCAVFALIGATAFSQSDSGFGIKGGLNYNGNGDYFESIGDAAREPDRNLGFHIGLYGKLELGRLYVRPEVFYTKTKSDYDDDTFDMSKIDLPVLLGAKIIGPVHIFAGPSFQYIINTEYDGITIEDIENDFSVGLHFGGGVNLGKLGIDLRYERGFGDNEGRFINTNITSLPQSRIDTRPEQLILSLSYRL</sequence>
<dbReference type="AlphaFoldDB" id="A0A5B7SQS2"/>
<proteinExistence type="predicted"/>
<evidence type="ECO:0000313" key="3">
    <source>
        <dbReference type="EMBL" id="QCX00572.1"/>
    </source>
</evidence>
<reference evidence="3 4" key="1">
    <citation type="submission" date="2019-05" db="EMBL/GenBank/DDBJ databases">
        <title>Genome sequencing of F202Z8.</title>
        <authorList>
            <person name="Kwon Y.M."/>
        </authorList>
    </citation>
    <scope>NUCLEOTIDE SEQUENCE [LARGE SCALE GENOMIC DNA]</scope>
    <source>
        <strain evidence="3 4">F202Z8</strain>
    </source>
</reference>
<keyword evidence="4" id="KW-1185">Reference proteome</keyword>
<dbReference type="EMBL" id="CP040710">
    <property type="protein sequence ID" value="QCX00572.1"/>
    <property type="molecule type" value="Genomic_DNA"/>
</dbReference>
<feature type="chain" id="PRO_5022759758" evidence="1">
    <location>
        <begin position="21"/>
        <end position="199"/>
    </location>
</feature>
<dbReference type="Proteomes" id="UP000310017">
    <property type="component" value="Chromosome"/>
</dbReference>
<dbReference type="Pfam" id="PF13568">
    <property type="entry name" value="OMP_b-brl_2"/>
    <property type="match status" value="1"/>
</dbReference>
<evidence type="ECO:0000313" key="4">
    <source>
        <dbReference type="Proteomes" id="UP000310017"/>
    </source>
</evidence>
<dbReference type="InterPro" id="IPR011250">
    <property type="entry name" value="OMP/PagP_B-barrel"/>
</dbReference>
<feature type="domain" description="Outer membrane protein beta-barrel" evidence="2">
    <location>
        <begin position="21"/>
        <end position="166"/>
    </location>
</feature>
<dbReference type="SUPFAM" id="SSF56925">
    <property type="entry name" value="OMPA-like"/>
    <property type="match status" value="1"/>
</dbReference>
<accession>A0A5B7SQS2</accession>
<protein>
    <submittedName>
        <fullName evidence="3">PorT family protein</fullName>
    </submittedName>
</protein>
<gene>
    <name evidence="3" type="ORF">FGM00_10805</name>
</gene>
<evidence type="ECO:0000256" key="1">
    <source>
        <dbReference type="SAM" id="SignalP"/>
    </source>
</evidence>